<dbReference type="AlphaFoldDB" id="A0A8S9IN43"/>
<name>A0A8S9IN43_BRACR</name>
<proteinExistence type="predicted"/>
<protein>
    <submittedName>
        <fullName evidence="1">Uncharacterized protein</fullName>
    </submittedName>
</protein>
<gene>
    <name evidence="1" type="ORF">F2Q70_00002699</name>
</gene>
<comment type="caution">
    <text evidence="1">The sequence shown here is derived from an EMBL/GenBank/DDBJ whole genome shotgun (WGS) entry which is preliminary data.</text>
</comment>
<sequence length="56" mass="6144">MDCMASRLLENFFCRSEICTRSGFGSLQSRHGADLSPKSTLLVTRPVKGLVLVSEV</sequence>
<dbReference type="EMBL" id="QGKY02001015">
    <property type="protein sequence ID" value="KAF2571570.1"/>
    <property type="molecule type" value="Genomic_DNA"/>
</dbReference>
<organism evidence="1">
    <name type="scientific">Brassica cretica</name>
    <name type="common">Mustard</name>
    <dbReference type="NCBI Taxonomy" id="69181"/>
    <lineage>
        <taxon>Eukaryota</taxon>
        <taxon>Viridiplantae</taxon>
        <taxon>Streptophyta</taxon>
        <taxon>Embryophyta</taxon>
        <taxon>Tracheophyta</taxon>
        <taxon>Spermatophyta</taxon>
        <taxon>Magnoliopsida</taxon>
        <taxon>eudicotyledons</taxon>
        <taxon>Gunneridae</taxon>
        <taxon>Pentapetalae</taxon>
        <taxon>rosids</taxon>
        <taxon>malvids</taxon>
        <taxon>Brassicales</taxon>
        <taxon>Brassicaceae</taxon>
        <taxon>Brassiceae</taxon>
        <taxon>Brassica</taxon>
    </lineage>
</organism>
<reference evidence="1" key="1">
    <citation type="submission" date="2019-12" db="EMBL/GenBank/DDBJ databases">
        <title>Genome sequencing and annotation of Brassica cretica.</title>
        <authorList>
            <person name="Studholme D.J."/>
            <person name="Sarris P.F."/>
        </authorList>
    </citation>
    <scope>NUCLEOTIDE SEQUENCE</scope>
    <source>
        <strain evidence="1">PFS-102/07</strain>
        <tissue evidence="1">Leaf</tissue>
    </source>
</reference>
<evidence type="ECO:0000313" key="1">
    <source>
        <dbReference type="EMBL" id="KAF2571570.1"/>
    </source>
</evidence>
<accession>A0A8S9IN43</accession>